<dbReference type="Pfam" id="PF01243">
    <property type="entry name" value="PNPOx_N"/>
    <property type="match status" value="1"/>
</dbReference>
<dbReference type="Proteomes" id="UP000199169">
    <property type="component" value="Unassembled WGS sequence"/>
</dbReference>
<dbReference type="STRING" id="1860102.ACCAA_110025"/>
<name>A0A1A8XEN4_9PROT</name>
<proteinExistence type="predicted"/>
<gene>
    <name evidence="2" type="ORF">ACCAA_110025</name>
</gene>
<dbReference type="RefSeq" id="WP_186405560.1">
    <property type="nucleotide sequence ID" value="NZ_FLQX01000013.1"/>
</dbReference>
<dbReference type="InterPro" id="IPR012349">
    <property type="entry name" value="Split_barrel_FMN-bd"/>
</dbReference>
<dbReference type="AlphaFoldDB" id="A0A1A8XEN4"/>
<evidence type="ECO:0000259" key="1">
    <source>
        <dbReference type="Pfam" id="PF01243"/>
    </source>
</evidence>
<reference evidence="3" key="1">
    <citation type="submission" date="2016-06" db="EMBL/GenBank/DDBJ databases">
        <authorList>
            <person name="McIlroy S.J."/>
            <person name="Karst S.M."/>
            <person name="Albertsen M."/>
        </authorList>
    </citation>
    <scope>NUCLEOTIDE SEQUENCE [LARGE SCALE GENOMIC DNA]</scope>
</reference>
<dbReference type="InterPro" id="IPR011576">
    <property type="entry name" value="Pyridox_Oxase_N"/>
</dbReference>
<sequence>MNSPETIQQVLQRLLASQRYAVLATENQGQPYTSLMAFAVTDDLKALILLTGRGTHKYVNLMANRRVAMFIDNRENVGSDTEEAVAVTALGEAEEVAGDEGAGLRHSYLARHPYLAVFATSPSCAVMRVRVKSYLVVRRFQEVEEWRLGPQGPEDVPTEGKHLGRN</sequence>
<feature type="domain" description="Pyridoxamine 5'-phosphate oxidase N-terminal" evidence="1">
    <location>
        <begin position="9"/>
        <end position="132"/>
    </location>
</feature>
<evidence type="ECO:0000313" key="2">
    <source>
        <dbReference type="EMBL" id="SBT03640.1"/>
    </source>
</evidence>
<dbReference type="SUPFAM" id="SSF50475">
    <property type="entry name" value="FMN-binding split barrel"/>
    <property type="match status" value="1"/>
</dbReference>
<organism evidence="2 3">
    <name type="scientific">Candidatus Accumulibacter aalborgensis</name>
    <dbReference type="NCBI Taxonomy" id="1860102"/>
    <lineage>
        <taxon>Bacteria</taxon>
        <taxon>Pseudomonadati</taxon>
        <taxon>Pseudomonadota</taxon>
        <taxon>Betaproteobacteria</taxon>
        <taxon>Candidatus Accumulibacter</taxon>
    </lineage>
</organism>
<dbReference type="Gene3D" id="2.30.110.10">
    <property type="entry name" value="Electron Transport, Fmn-binding Protein, Chain A"/>
    <property type="match status" value="1"/>
</dbReference>
<keyword evidence="3" id="KW-1185">Reference proteome</keyword>
<accession>A0A1A8XEN4</accession>
<protein>
    <submittedName>
        <fullName evidence="2">Pyridoxamine 5'-phosphate oxidase-related FMN-binding</fullName>
    </submittedName>
</protein>
<evidence type="ECO:0000313" key="3">
    <source>
        <dbReference type="Proteomes" id="UP000199169"/>
    </source>
</evidence>
<dbReference type="EMBL" id="FLQX01000013">
    <property type="protein sequence ID" value="SBT03640.1"/>
    <property type="molecule type" value="Genomic_DNA"/>
</dbReference>